<dbReference type="RefSeq" id="WP_072630135.1">
    <property type="nucleotide sequence ID" value="NZ_MLCB01000115.1"/>
</dbReference>
<dbReference type="CDD" id="cd12797">
    <property type="entry name" value="M23_peptidase"/>
    <property type="match status" value="1"/>
</dbReference>
<dbReference type="PROSITE" id="PS51782">
    <property type="entry name" value="LYSM"/>
    <property type="match status" value="2"/>
</dbReference>
<dbReference type="Pfam" id="PF01551">
    <property type="entry name" value="Peptidase_M23"/>
    <property type="match status" value="1"/>
</dbReference>
<proteinExistence type="predicted"/>
<dbReference type="PANTHER" id="PTHR21666">
    <property type="entry name" value="PEPTIDASE-RELATED"/>
    <property type="match status" value="1"/>
</dbReference>
<evidence type="ECO:0000256" key="1">
    <source>
        <dbReference type="SAM" id="MobiDB-lite"/>
    </source>
</evidence>
<evidence type="ECO:0000256" key="2">
    <source>
        <dbReference type="SAM" id="SignalP"/>
    </source>
</evidence>
<dbReference type="PROSITE" id="PS51257">
    <property type="entry name" value="PROKAR_LIPOPROTEIN"/>
    <property type="match status" value="1"/>
</dbReference>
<dbReference type="InterPro" id="IPR011055">
    <property type="entry name" value="Dup_hybrid_motif"/>
</dbReference>
<protein>
    <submittedName>
        <fullName evidence="4">Murein hydrolase activator NlpD</fullName>
    </submittedName>
</protein>
<organism evidence="4 5">
    <name type="scientific">Planktotalea frisia</name>
    <dbReference type="NCBI Taxonomy" id="696762"/>
    <lineage>
        <taxon>Bacteria</taxon>
        <taxon>Pseudomonadati</taxon>
        <taxon>Pseudomonadota</taxon>
        <taxon>Alphaproteobacteria</taxon>
        <taxon>Rhodobacterales</taxon>
        <taxon>Paracoccaceae</taxon>
        <taxon>Planktotalea</taxon>
    </lineage>
</organism>
<sequence>MTIFASKTPMRAMLCGTTLLALSACADGFDLDLRGSTGNKFDTTTAAINATQDRPRPDERGVITYPNYQVAVAQRGDTVASVAQRIGADVTDLARYNGLSPETQLRQDEVLALRNPVSNLPTATSGGATSTPGAVDITALAQGAIDSTPVSTSALPAASPAGPEPVRHRVARGETAFTIARLYNVSVRSLADWNGLGKELSVREGQYLLIPVAQGTAEPAPTPLAATTNPGAGSPTPTPPSAVKPLPQETPVVAAAPVVAPPAPVLEKPTKVASEGRMAFPVQGPIIREYAKGKNDGIGIGASAGTSVKSAAAGTVAAITENTDNLPIIVVKHPDNLLTVYANVDNLKVKKGDTVSRGQQLASVRAGSSDFLHFEVREGFDSVDPLPYLQ</sequence>
<dbReference type="EMBL" id="MLCB01000115">
    <property type="protein sequence ID" value="OJI94198.1"/>
    <property type="molecule type" value="Genomic_DNA"/>
</dbReference>
<evidence type="ECO:0000313" key="4">
    <source>
        <dbReference type="EMBL" id="OJI94198.1"/>
    </source>
</evidence>
<feature type="region of interest" description="Disordered" evidence="1">
    <location>
        <begin position="219"/>
        <end position="243"/>
    </location>
</feature>
<keyword evidence="4" id="KW-0378">Hydrolase</keyword>
<dbReference type="CDD" id="cd00118">
    <property type="entry name" value="LysM"/>
    <property type="match status" value="2"/>
</dbReference>
<dbReference type="Pfam" id="PF01476">
    <property type="entry name" value="LysM"/>
    <property type="match status" value="2"/>
</dbReference>
<dbReference type="InterPro" id="IPR018392">
    <property type="entry name" value="LysM"/>
</dbReference>
<accession>A0A1L9NY25</accession>
<keyword evidence="2" id="KW-0732">Signal</keyword>
<dbReference type="PANTHER" id="PTHR21666:SF270">
    <property type="entry name" value="MUREIN HYDROLASE ACTIVATOR ENVC"/>
    <property type="match status" value="1"/>
</dbReference>
<dbReference type="Proteomes" id="UP000184514">
    <property type="component" value="Unassembled WGS sequence"/>
</dbReference>
<dbReference type="STRING" id="696762.PFRI_15470"/>
<dbReference type="AlphaFoldDB" id="A0A1L9NY25"/>
<evidence type="ECO:0000259" key="3">
    <source>
        <dbReference type="PROSITE" id="PS51782"/>
    </source>
</evidence>
<dbReference type="Gene3D" id="2.70.70.10">
    <property type="entry name" value="Glucose Permease (Domain IIA)"/>
    <property type="match status" value="1"/>
</dbReference>
<dbReference type="SUPFAM" id="SSF54106">
    <property type="entry name" value="LysM domain"/>
    <property type="match status" value="2"/>
</dbReference>
<feature type="domain" description="LysM" evidence="3">
    <location>
        <begin position="69"/>
        <end position="113"/>
    </location>
</feature>
<dbReference type="SMART" id="SM00257">
    <property type="entry name" value="LysM"/>
    <property type="match status" value="2"/>
</dbReference>
<dbReference type="InterPro" id="IPR036779">
    <property type="entry name" value="LysM_dom_sf"/>
</dbReference>
<keyword evidence="5" id="KW-1185">Reference proteome</keyword>
<name>A0A1L9NY25_9RHOB</name>
<dbReference type="GO" id="GO:0004222">
    <property type="term" value="F:metalloendopeptidase activity"/>
    <property type="evidence" value="ECO:0007669"/>
    <property type="project" value="TreeGrafter"/>
</dbReference>
<reference evidence="4 5" key="1">
    <citation type="submission" date="2016-10" db="EMBL/GenBank/DDBJ databases">
        <title>Genome sequence of Planktotalea frisia SH6-1.</title>
        <authorList>
            <person name="Poehlein A."/>
            <person name="Bakenhus I."/>
            <person name="Voget S."/>
            <person name="Brinkhoff T."/>
            <person name="Simon M."/>
        </authorList>
    </citation>
    <scope>NUCLEOTIDE SEQUENCE [LARGE SCALE GENOMIC DNA]</scope>
    <source>
        <strain evidence="4 5">SH6-1</strain>
    </source>
</reference>
<evidence type="ECO:0000313" key="5">
    <source>
        <dbReference type="Proteomes" id="UP000184514"/>
    </source>
</evidence>
<comment type="caution">
    <text evidence="4">The sequence shown here is derived from an EMBL/GenBank/DDBJ whole genome shotgun (WGS) entry which is preliminary data.</text>
</comment>
<feature type="chain" id="PRO_5012408707" evidence="2">
    <location>
        <begin position="27"/>
        <end position="390"/>
    </location>
</feature>
<dbReference type="InterPro" id="IPR050570">
    <property type="entry name" value="Cell_wall_metabolism_enzyme"/>
</dbReference>
<feature type="compositionally biased region" description="Low complexity" evidence="1">
    <location>
        <begin position="219"/>
        <end position="235"/>
    </location>
</feature>
<dbReference type="InterPro" id="IPR016047">
    <property type="entry name" value="M23ase_b-sheet_dom"/>
</dbReference>
<gene>
    <name evidence="4" type="primary">nlpD_2</name>
    <name evidence="4" type="ORF">PFRI_15470</name>
</gene>
<dbReference type="Gene3D" id="3.10.350.10">
    <property type="entry name" value="LysM domain"/>
    <property type="match status" value="2"/>
</dbReference>
<feature type="signal peptide" evidence="2">
    <location>
        <begin position="1"/>
        <end position="26"/>
    </location>
</feature>
<feature type="domain" description="LysM" evidence="3">
    <location>
        <begin position="166"/>
        <end position="210"/>
    </location>
</feature>
<dbReference type="SUPFAM" id="SSF51261">
    <property type="entry name" value="Duplicated hybrid motif"/>
    <property type="match status" value="1"/>
</dbReference>